<accession>A0ABD1ULE2</accession>
<sequence length="197" mass="22402">MSSLISFRNGGNKLRSLDEYRAVCAAVDRLAADHYRHYKLKAHNHLPLWTEGDRLPDEYRAVCAAVDCLAADHYLHYKLKAHNQLKAHGPNRPYDEMSAEDWQKCIDFFTSPTFLDKLVGLRETQHTQVASNGASLDERAIAKEFSGDSQNNDPRLAMYEAQLHQMQREIEILKNRIPVVVPAEEENGDKDEGLEGP</sequence>
<evidence type="ECO:0000313" key="2">
    <source>
        <dbReference type="Proteomes" id="UP001604336"/>
    </source>
</evidence>
<evidence type="ECO:0000313" key="1">
    <source>
        <dbReference type="EMBL" id="KAL2525805.1"/>
    </source>
</evidence>
<reference evidence="2" key="1">
    <citation type="submission" date="2024-07" db="EMBL/GenBank/DDBJ databases">
        <title>Two chromosome-level genome assemblies of Korean endemic species Abeliophyllum distichum and Forsythia ovata (Oleaceae).</title>
        <authorList>
            <person name="Jang H."/>
        </authorList>
    </citation>
    <scope>NUCLEOTIDE SEQUENCE [LARGE SCALE GENOMIC DNA]</scope>
</reference>
<protein>
    <submittedName>
        <fullName evidence="1">Uncharacterized protein</fullName>
    </submittedName>
</protein>
<keyword evidence="2" id="KW-1185">Reference proteome</keyword>
<dbReference type="Proteomes" id="UP001604336">
    <property type="component" value="Unassembled WGS sequence"/>
</dbReference>
<dbReference type="AlphaFoldDB" id="A0ABD1ULE2"/>
<name>A0ABD1ULE2_9LAMI</name>
<organism evidence="1 2">
    <name type="scientific">Abeliophyllum distichum</name>
    <dbReference type="NCBI Taxonomy" id="126358"/>
    <lineage>
        <taxon>Eukaryota</taxon>
        <taxon>Viridiplantae</taxon>
        <taxon>Streptophyta</taxon>
        <taxon>Embryophyta</taxon>
        <taxon>Tracheophyta</taxon>
        <taxon>Spermatophyta</taxon>
        <taxon>Magnoliopsida</taxon>
        <taxon>eudicotyledons</taxon>
        <taxon>Gunneridae</taxon>
        <taxon>Pentapetalae</taxon>
        <taxon>asterids</taxon>
        <taxon>lamiids</taxon>
        <taxon>Lamiales</taxon>
        <taxon>Oleaceae</taxon>
        <taxon>Forsythieae</taxon>
        <taxon>Abeliophyllum</taxon>
    </lineage>
</organism>
<gene>
    <name evidence="1" type="ORF">Adt_10859</name>
</gene>
<comment type="caution">
    <text evidence="1">The sequence shown here is derived from an EMBL/GenBank/DDBJ whole genome shotgun (WGS) entry which is preliminary data.</text>
</comment>
<dbReference type="EMBL" id="JBFOLK010000003">
    <property type="protein sequence ID" value="KAL2525805.1"/>
    <property type="molecule type" value="Genomic_DNA"/>
</dbReference>
<proteinExistence type="predicted"/>